<evidence type="ECO:0000313" key="4">
    <source>
        <dbReference type="Proteomes" id="UP000053611"/>
    </source>
</evidence>
<feature type="transmembrane region" description="Helical" evidence="2">
    <location>
        <begin position="12"/>
        <end position="35"/>
    </location>
</feature>
<keyword evidence="2" id="KW-0472">Membrane</keyword>
<dbReference type="RefSeq" id="XP_018275971.1">
    <property type="nucleotide sequence ID" value="XM_018425577.1"/>
</dbReference>
<keyword evidence="4" id="KW-1185">Reference proteome</keyword>
<keyword evidence="2" id="KW-0812">Transmembrane</keyword>
<keyword evidence="2" id="KW-1133">Transmembrane helix</keyword>
<protein>
    <submittedName>
        <fullName evidence="3">Uncharacterized protein</fullName>
    </submittedName>
</protein>
<evidence type="ECO:0000256" key="1">
    <source>
        <dbReference type="SAM" id="MobiDB-lite"/>
    </source>
</evidence>
<dbReference type="EMBL" id="KQ087258">
    <property type="protein sequence ID" value="KLT39480.1"/>
    <property type="molecule type" value="Genomic_DNA"/>
</dbReference>
<reference evidence="3 4" key="1">
    <citation type="submission" date="2015-03" db="EMBL/GenBank/DDBJ databases">
        <title>Genomics and transcriptomics of the oil-accumulating basidiomycete yeast T. oleaginosus allow insights into substrate utilization and the diverse evolutionary trajectories of mating systems in fungi.</title>
        <authorList>
            <consortium name="DOE Joint Genome Institute"/>
            <person name="Kourist R."/>
            <person name="Kracht O."/>
            <person name="Bracharz F."/>
            <person name="Lipzen A."/>
            <person name="Nolan M."/>
            <person name="Ohm R."/>
            <person name="Grigoriev I."/>
            <person name="Sun S."/>
            <person name="Heitman J."/>
            <person name="Bruck T."/>
            <person name="Nowrousian M."/>
        </authorList>
    </citation>
    <scope>NUCLEOTIDE SEQUENCE [LARGE SCALE GENOMIC DNA]</scope>
    <source>
        <strain evidence="3 4">IBC0246</strain>
    </source>
</reference>
<accession>A0A0J0XEH7</accession>
<organism evidence="3 4">
    <name type="scientific">Cutaneotrichosporon oleaginosum</name>
    <dbReference type="NCBI Taxonomy" id="879819"/>
    <lineage>
        <taxon>Eukaryota</taxon>
        <taxon>Fungi</taxon>
        <taxon>Dikarya</taxon>
        <taxon>Basidiomycota</taxon>
        <taxon>Agaricomycotina</taxon>
        <taxon>Tremellomycetes</taxon>
        <taxon>Trichosporonales</taxon>
        <taxon>Trichosporonaceae</taxon>
        <taxon>Cutaneotrichosporon</taxon>
    </lineage>
</organism>
<name>A0A0J0XEH7_9TREE</name>
<feature type="region of interest" description="Disordered" evidence="1">
    <location>
        <begin position="48"/>
        <end position="78"/>
    </location>
</feature>
<evidence type="ECO:0000313" key="3">
    <source>
        <dbReference type="EMBL" id="KLT39480.1"/>
    </source>
</evidence>
<dbReference type="GeneID" id="28986180"/>
<feature type="compositionally biased region" description="Basic and acidic residues" evidence="1">
    <location>
        <begin position="65"/>
        <end position="78"/>
    </location>
</feature>
<sequence length="78" mass="8616">MRVDDKKKFWVLAAVILGFTLKGLLWLGLGGAIVAGWRRWRRRPDGDVLVEGSGPSERQALLDGDGDRGERGDARQVV</sequence>
<dbReference type="Proteomes" id="UP000053611">
    <property type="component" value="Unassembled WGS sequence"/>
</dbReference>
<dbReference type="AlphaFoldDB" id="A0A0J0XEH7"/>
<gene>
    <name evidence="3" type="ORF">CC85DRAFT_305028</name>
</gene>
<proteinExistence type="predicted"/>
<evidence type="ECO:0000256" key="2">
    <source>
        <dbReference type="SAM" id="Phobius"/>
    </source>
</evidence>